<keyword evidence="3" id="KW-0808">Transferase</keyword>
<evidence type="ECO:0000256" key="4">
    <source>
        <dbReference type="ARBA" id="ARBA00022741"/>
    </source>
</evidence>
<dbReference type="SUPFAM" id="SSF158472">
    <property type="entry name" value="HAMP domain-like"/>
    <property type="match status" value="1"/>
</dbReference>
<sequence length="506" mass="53446">MKYTVVIRQAVGDSAREHLEQQLTERFGLAPEQAARLASRRTGRLMKPTSRARAELLLGLFEAVGADVSLESVRDETTMLSEPFQAVGDVAPVSRPPVADDVVLASSRALLAEGAFGGASPTWPSAPASMTAPVTPLPSMPAAAQTAVFAAPEPVRSSSGAAPTGAMHATTADVLALEPTPSPFGRLTAAAPGDLGSVRAPVPEEDVWSDFTGALTMHEAASVPEPRAEEVVPVVLPVAPDDRGSVAVGGTRVPLSRRLQLATLLPLALAAAVTLLLLSALLPRMQNQVVQDQARTLAATLGTTLPTGSESIAYMQLDTALKDPNVAFVRIEKPGGVSYLRSKDAAQNDGWNREVAQWTTAHPAGGTMKLAGASYVVTRLSVVENDIGQPTALPVAAEKGALIHRVTIGLRNEAFRANLRNTILLVILTSLFSLAIAAYLANRAARAVVLPIEQLVKSADAISMGDLSRPVTIDRNDEIGDLAQALERMRVSLESALERLRRRKRE</sequence>
<dbReference type="Pfam" id="PF00672">
    <property type="entry name" value="HAMP"/>
    <property type="match status" value="1"/>
</dbReference>
<gene>
    <name evidence="9" type="ORF">ACFOSB_21755</name>
</gene>
<evidence type="ECO:0000256" key="1">
    <source>
        <dbReference type="ARBA" id="ARBA00000085"/>
    </source>
</evidence>
<dbReference type="EC" id="2.7.13.3" evidence="2"/>
<evidence type="ECO:0000256" key="6">
    <source>
        <dbReference type="ARBA" id="ARBA00022840"/>
    </source>
</evidence>
<dbReference type="CDD" id="cd06225">
    <property type="entry name" value="HAMP"/>
    <property type="match status" value="1"/>
</dbReference>
<evidence type="ECO:0000256" key="3">
    <source>
        <dbReference type="ARBA" id="ARBA00022679"/>
    </source>
</evidence>
<proteinExistence type="predicted"/>
<protein>
    <recommendedName>
        <fullName evidence="2">histidine kinase</fullName>
        <ecNumber evidence="2">2.7.13.3</ecNumber>
    </recommendedName>
</protein>
<dbReference type="SMART" id="SM00304">
    <property type="entry name" value="HAMP"/>
    <property type="match status" value="1"/>
</dbReference>
<evidence type="ECO:0000313" key="9">
    <source>
        <dbReference type="EMBL" id="MFC3835497.1"/>
    </source>
</evidence>
<keyword evidence="7" id="KW-1133">Transmembrane helix</keyword>
<keyword evidence="5" id="KW-0418">Kinase</keyword>
<keyword evidence="4" id="KW-0547">Nucleotide-binding</keyword>
<dbReference type="PANTHER" id="PTHR44936:SF10">
    <property type="entry name" value="SENSOR PROTEIN RSTB"/>
    <property type="match status" value="1"/>
</dbReference>
<keyword evidence="7" id="KW-0812">Transmembrane</keyword>
<dbReference type="InterPro" id="IPR050980">
    <property type="entry name" value="2C_sensor_his_kinase"/>
</dbReference>
<dbReference type="EMBL" id="JBHRZG010000024">
    <property type="protein sequence ID" value="MFC3835497.1"/>
    <property type="molecule type" value="Genomic_DNA"/>
</dbReference>
<evidence type="ECO:0000256" key="7">
    <source>
        <dbReference type="SAM" id="Phobius"/>
    </source>
</evidence>
<evidence type="ECO:0000256" key="2">
    <source>
        <dbReference type="ARBA" id="ARBA00012438"/>
    </source>
</evidence>
<dbReference type="Gene3D" id="6.10.340.10">
    <property type="match status" value="1"/>
</dbReference>
<keyword evidence="10" id="KW-1185">Reference proteome</keyword>
<feature type="transmembrane region" description="Helical" evidence="7">
    <location>
        <begin position="261"/>
        <end position="282"/>
    </location>
</feature>
<keyword evidence="6" id="KW-0067">ATP-binding</keyword>
<dbReference type="RefSeq" id="WP_322474526.1">
    <property type="nucleotide sequence ID" value="NZ_JBHRZG010000024.1"/>
</dbReference>
<accession>A0ABV7ZDN0</accession>
<reference evidence="10" key="1">
    <citation type="journal article" date="2019" name="Int. J. Syst. Evol. Microbiol.">
        <title>The Global Catalogue of Microorganisms (GCM) 10K type strain sequencing project: providing services to taxonomists for standard genome sequencing and annotation.</title>
        <authorList>
            <consortium name="The Broad Institute Genomics Platform"/>
            <consortium name="The Broad Institute Genome Sequencing Center for Infectious Disease"/>
            <person name="Wu L."/>
            <person name="Ma J."/>
        </authorList>
    </citation>
    <scope>NUCLEOTIDE SEQUENCE [LARGE SCALE GENOMIC DNA]</scope>
    <source>
        <strain evidence="10">CCTCC AB 2017081</strain>
    </source>
</reference>
<dbReference type="PANTHER" id="PTHR44936">
    <property type="entry name" value="SENSOR PROTEIN CREC"/>
    <property type="match status" value="1"/>
</dbReference>
<name>A0ABV7ZDN0_9DEIO</name>
<evidence type="ECO:0000256" key="5">
    <source>
        <dbReference type="ARBA" id="ARBA00022777"/>
    </source>
</evidence>
<dbReference type="Proteomes" id="UP001595803">
    <property type="component" value="Unassembled WGS sequence"/>
</dbReference>
<evidence type="ECO:0000259" key="8">
    <source>
        <dbReference type="PROSITE" id="PS50885"/>
    </source>
</evidence>
<feature type="transmembrane region" description="Helical" evidence="7">
    <location>
        <begin position="421"/>
        <end position="441"/>
    </location>
</feature>
<keyword evidence="7" id="KW-0472">Membrane</keyword>
<comment type="catalytic activity">
    <reaction evidence="1">
        <text>ATP + protein L-histidine = ADP + protein N-phospho-L-histidine.</text>
        <dbReference type="EC" id="2.7.13.3"/>
    </reaction>
</comment>
<organism evidence="9 10">
    <name type="scientific">Deinococcus rufus</name>
    <dbReference type="NCBI Taxonomy" id="2136097"/>
    <lineage>
        <taxon>Bacteria</taxon>
        <taxon>Thermotogati</taxon>
        <taxon>Deinococcota</taxon>
        <taxon>Deinococci</taxon>
        <taxon>Deinococcales</taxon>
        <taxon>Deinococcaceae</taxon>
        <taxon>Deinococcus</taxon>
    </lineage>
</organism>
<feature type="domain" description="HAMP" evidence="8">
    <location>
        <begin position="446"/>
        <end position="498"/>
    </location>
</feature>
<dbReference type="PROSITE" id="PS50885">
    <property type="entry name" value="HAMP"/>
    <property type="match status" value="1"/>
</dbReference>
<dbReference type="InterPro" id="IPR003660">
    <property type="entry name" value="HAMP_dom"/>
</dbReference>
<evidence type="ECO:0000313" key="10">
    <source>
        <dbReference type="Proteomes" id="UP001595803"/>
    </source>
</evidence>
<comment type="caution">
    <text evidence="9">The sequence shown here is derived from an EMBL/GenBank/DDBJ whole genome shotgun (WGS) entry which is preliminary data.</text>
</comment>